<name>A0A5D3BLV7_CUCMM</name>
<dbReference type="Pfam" id="PF00078">
    <property type="entry name" value="RVT_1"/>
    <property type="match status" value="1"/>
</dbReference>
<organism evidence="3 4">
    <name type="scientific">Cucumis melo var. makuwa</name>
    <name type="common">Oriental melon</name>
    <dbReference type="NCBI Taxonomy" id="1194695"/>
    <lineage>
        <taxon>Eukaryota</taxon>
        <taxon>Viridiplantae</taxon>
        <taxon>Streptophyta</taxon>
        <taxon>Embryophyta</taxon>
        <taxon>Tracheophyta</taxon>
        <taxon>Spermatophyta</taxon>
        <taxon>Magnoliopsida</taxon>
        <taxon>eudicotyledons</taxon>
        <taxon>Gunneridae</taxon>
        <taxon>Pentapetalae</taxon>
        <taxon>rosids</taxon>
        <taxon>fabids</taxon>
        <taxon>Cucurbitales</taxon>
        <taxon>Cucurbitaceae</taxon>
        <taxon>Benincaseae</taxon>
        <taxon>Cucumis</taxon>
    </lineage>
</organism>
<dbReference type="InterPro" id="IPR043502">
    <property type="entry name" value="DNA/RNA_pol_sf"/>
</dbReference>
<dbReference type="GO" id="GO:0003824">
    <property type="term" value="F:catalytic activity"/>
    <property type="evidence" value="ECO:0007669"/>
    <property type="project" value="InterPro"/>
</dbReference>
<feature type="compositionally biased region" description="Low complexity" evidence="1">
    <location>
        <begin position="228"/>
        <end position="252"/>
    </location>
</feature>
<feature type="region of interest" description="Disordered" evidence="1">
    <location>
        <begin position="555"/>
        <end position="618"/>
    </location>
</feature>
<dbReference type="Gene3D" id="3.60.10.10">
    <property type="entry name" value="Endonuclease/exonuclease/phosphatase"/>
    <property type="match status" value="1"/>
</dbReference>
<feature type="compositionally biased region" description="Basic and acidic residues" evidence="1">
    <location>
        <begin position="588"/>
        <end position="598"/>
    </location>
</feature>
<proteinExistence type="predicted"/>
<feature type="region of interest" description="Disordered" evidence="1">
    <location>
        <begin position="223"/>
        <end position="252"/>
    </location>
</feature>
<reference evidence="3 4" key="1">
    <citation type="submission" date="2019-08" db="EMBL/GenBank/DDBJ databases">
        <title>Draft genome sequences of two oriental melons (Cucumis melo L. var makuwa).</title>
        <authorList>
            <person name="Kwon S.-Y."/>
        </authorList>
    </citation>
    <scope>NUCLEOTIDE SEQUENCE [LARGE SCALE GENOMIC DNA]</scope>
    <source>
        <strain evidence="4">cv. Chang Bougi</strain>
        <tissue evidence="3">Leaf</tissue>
    </source>
</reference>
<dbReference type="Pfam" id="PF13966">
    <property type="entry name" value="zf-RVT"/>
    <property type="match status" value="1"/>
</dbReference>
<dbReference type="InterPro" id="IPR000477">
    <property type="entry name" value="RT_dom"/>
</dbReference>
<dbReference type="InterPro" id="IPR005135">
    <property type="entry name" value="Endo/exonuclease/phosphatase"/>
</dbReference>
<feature type="compositionally biased region" description="Low complexity" evidence="1">
    <location>
        <begin position="688"/>
        <end position="697"/>
    </location>
</feature>
<dbReference type="SUPFAM" id="SSF56219">
    <property type="entry name" value="DNase I-like"/>
    <property type="match status" value="1"/>
</dbReference>
<evidence type="ECO:0000259" key="2">
    <source>
        <dbReference type="PROSITE" id="PS50878"/>
    </source>
</evidence>
<dbReference type="InterPro" id="IPR036691">
    <property type="entry name" value="Endo/exonu/phosph_ase_sf"/>
</dbReference>
<feature type="compositionally biased region" description="Polar residues" evidence="1">
    <location>
        <begin position="561"/>
        <end position="587"/>
    </location>
</feature>
<dbReference type="Proteomes" id="UP000321947">
    <property type="component" value="Unassembled WGS sequence"/>
</dbReference>
<feature type="compositionally biased region" description="Polar residues" evidence="1">
    <location>
        <begin position="607"/>
        <end position="617"/>
    </location>
</feature>
<feature type="region of interest" description="Disordered" evidence="1">
    <location>
        <begin position="683"/>
        <end position="707"/>
    </location>
</feature>
<dbReference type="PANTHER" id="PTHR33116">
    <property type="entry name" value="REVERSE TRANSCRIPTASE ZINC-BINDING DOMAIN-CONTAINING PROTEIN-RELATED-RELATED"/>
    <property type="match status" value="1"/>
</dbReference>
<dbReference type="SUPFAM" id="SSF56672">
    <property type="entry name" value="DNA/RNA polymerases"/>
    <property type="match status" value="1"/>
</dbReference>
<accession>A0A5D3BLV7</accession>
<gene>
    <name evidence="3" type="ORF">E5676_scaffold248G005290</name>
</gene>
<dbReference type="InterPro" id="IPR026960">
    <property type="entry name" value="RVT-Znf"/>
</dbReference>
<evidence type="ECO:0000313" key="3">
    <source>
        <dbReference type="EMBL" id="TYJ99315.1"/>
    </source>
</evidence>
<evidence type="ECO:0000313" key="4">
    <source>
        <dbReference type="Proteomes" id="UP000321947"/>
    </source>
</evidence>
<sequence>MLCPLSSLQIPFKQLFFLPEVTDLLLVVKRSLSPPVLFIAFHLPSLAFSYNLPNNGHFKSLPRSCKVERKEFVLHLDKYSKHTHYWLTETGAHKAFSIEVSPRDLDWIRCTLKSLIATPNTNRFFLETRDSEQRIWIRKTRNSKGCTAEIFRVDQKNRKSCILVPEGPDKSGWVSFLSMITPKVEVKAKTRPTFLPRTSPDCRLSPPIDYHKRSYAKAVTEGRPFATSDSSDSYDSSDSSHSSSNSFCDSPSSDLLENTVVIVRRFFHDDWHKILQNLRKQTEESFTYNAFHAEKALVHFSSNIPANLLCQNKGWSTVGKYSVRFEKWSPVYHATPKLIPSYGGWTTFRGIPLHLWNMMTFQQIGKACEGLIKVAEETRSAKNLIEARIKVRYNYSGFLPANVRIFDNEGNKFFVQVVTHPEGKWLIERNVRLHGTFKRQAAASFDDFNPESEQFFFEGSEAISPDFLSTSSDGRKSSTPDQPSALKSVIIKPDRNATLPSFLNEELVNDSNLHATANKSKLEILSGISNDGVLDKGKQKVDIQLQPNSALNLDKSKRKVSFNSPSNKTNIFNPDSAPANHSPSLNSPEKKQKVSRERSIKKKSSSTQPNSKANQNKGVFITQPIQIVAHDRDAAKKGLSLTVDLGDLPALDPNKSLEDHHNSDNAEVVDITNTEVVPETPEMKMPVNENSNSSSEANYRKPKHVHKRKYYYRKKEEKEKDPDSEAFKKQLVSWLKKNGLKLSTDTDSSGATTSTNVLLNQMNSGLKITNKRIIKSLWPSNSINWIAKNASGSSGGILILWDAQNHSLLSQEEGLFSLSANFLLNNNSSWWLTGLYGPVKRRERIHFWAELHNLQHLNSFPWILGGDLNVIRMREESTSVLSSSHNSRMLNNFISNNLLIDPPLTNNRFTWSNLRNPPTFSRIDRFLYNSSWENLFSPHTTRTLPRSTSDHFPLVCEDSNPKLSWGPIPFRLNSITLSDPEFKRNMGRWWENSIQAGYPGFSFIQRLKSLANFIKPWQKEKLHSLTYAKEAIIREVDSIDKKELDTPLTQEESNRRLALKADLSELSLKESQFWYQRAKKLWLREGDENSSFFHRICSSRQKRSFIHEIQDEEGSIQNTNNSISTAFIKFFSRIYRSSTKSDPLFIENLDWNPIASSEWSHLCAPFLEGEIKGVINSFDGKKTPGPDGFPISFFKSHWLKTTLPNTISGNQLAFVKNRQITDAILMANEAVDYWKVKKIKGFILKLDIEKAFDNLNLDFIDNVLEKKNFPNPWRKWIRGCISNVTYSVIINGRPQGRIKANRGLRQGDPLSPFLFVIAMDYLSRLLSHLESSGAIKGVSLNGNCNISHILFADDILLFIEDNDCFLKNLRMALSLFERASGLKINLLKSALVPVNVSLKRAKECASFWGISCHSLPLSYLGVPLGGNPKSNLFWRNVEDKIQKKLNNWKYAQISKGGRLTLIKSTLSSLPIYQLSVFQAPSLTCKNIEKLWRKFLWKGNNGSEGSHLINWTKVSKSKEEGGLGISRLNVTNKALLSKWLWRYLSEPNALWRRLIQCKYKGKFPGDIPSNISSSTSKAPWRSIIDSTDWFKSNQSWDLNNGDQISFWYSNWSQEGRLSTAYPRLFALTLDKEISVKDAWNTFDNQWNIIFRRELNDRERCNWEKILEILPTPRSNRGSSKPTWIPDSNNSFSIASAKVLISRQLDQTPGDPRAKLLEIIWKSSIPMKIKFFMWCLIQRRINTMEVIQQKMPNTLLQPNCTPSISLLVSMNLRICSPSSAL</sequence>
<evidence type="ECO:0000256" key="1">
    <source>
        <dbReference type="SAM" id="MobiDB-lite"/>
    </source>
</evidence>
<protein>
    <submittedName>
        <fullName evidence="3">LINE-1 retrotransposable element ORF2 protein</fullName>
    </submittedName>
</protein>
<dbReference type="Pfam" id="PF03372">
    <property type="entry name" value="Exo_endo_phos"/>
    <property type="match status" value="1"/>
</dbReference>
<dbReference type="EMBL" id="SSTD01017768">
    <property type="protein sequence ID" value="TYJ99315.1"/>
    <property type="molecule type" value="Genomic_DNA"/>
</dbReference>
<feature type="domain" description="Reverse transcriptase" evidence="2">
    <location>
        <begin position="1020"/>
        <end position="1424"/>
    </location>
</feature>
<dbReference type="CDD" id="cd01650">
    <property type="entry name" value="RT_nLTR_like"/>
    <property type="match status" value="1"/>
</dbReference>
<dbReference type="PANTHER" id="PTHR33116:SF78">
    <property type="entry name" value="OS12G0587133 PROTEIN"/>
    <property type="match status" value="1"/>
</dbReference>
<comment type="caution">
    <text evidence="3">The sequence shown here is derived from an EMBL/GenBank/DDBJ whole genome shotgun (WGS) entry which is preliminary data.</text>
</comment>
<dbReference type="PROSITE" id="PS50878">
    <property type="entry name" value="RT_POL"/>
    <property type="match status" value="1"/>
</dbReference>